<dbReference type="Proteomes" id="UP000887159">
    <property type="component" value="Unassembled WGS sequence"/>
</dbReference>
<organism evidence="1 2">
    <name type="scientific">Trichonephila clavipes</name>
    <name type="common">Golden silk orbweaver</name>
    <name type="synonym">Nephila clavipes</name>
    <dbReference type="NCBI Taxonomy" id="2585209"/>
    <lineage>
        <taxon>Eukaryota</taxon>
        <taxon>Metazoa</taxon>
        <taxon>Ecdysozoa</taxon>
        <taxon>Arthropoda</taxon>
        <taxon>Chelicerata</taxon>
        <taxon>Arachnida</taxon>
        <taxon>Araneae</taxon>
        <taxon>Araneomorphae</taxon>
        <taxon>Entelegynae</taxon>
        <taxon>Araneoidea</taxon>
        <taxon>Nephilidae</taxon>
        <taxon>Trichonephila</taxon>
    </lineage>
</organism>
<protein>
    <submittedName>
        <fullName evidence="1">Uncharacterized protein</fullName>
    </submittedName>
</protein>
<evidence type="ECO:0000313" key="2">
    <source>
        <dbReference type="Proteomes" id="UP000887159"/>
    </source>
</evidence>
<keyword evidence="2" id="KW-1185">Reference proteome</keyword>
<gene>
    <name evidence="1" type="ORF">TNCV_3529731</name>
</gene>
<name>A0A8X6RFV2_TRICX</name>
<reference evidence="1" key="1">
    <citation type="submission" date="2020-08" db="EMBL/GenBank/DDBJ databases">
        <title>Multicomponent nature underlies the extraordinary mechanical properties of spider dragline silk.</title>
        <authorList>
            <person name="Kono N."/>
            <person name="Nakamura H."/>
            <person name="Mori M."/>
            <person name="Yoshida Y."/>
            <person name="Ohtoshi R."/>
            <person name="Malay A.D."/>
            <person name="Moran D.A.P."/>
            <person name="Tomita M."/>
            <person name="Numata K."/>
            <person name="Arakawa K."/>
        </authorList>
    </citation>
    <scope>NUCLEOTIDE SEQUENCE</scope>
</reference>
<dbReference type="AlphaFoldDB" id="A0A8X6RFV2"/>
<proteinExistence type="predicted"/>
<accession>A0A8X6RFV2</accession>
<sequence length="99" mass="11523">MPLKSKCAHDFRITVWANSIGTDRILCNACDMSPPLHTRNETAIEVVGGSRWFCAKESEVDRICQREHEQRILGCEMDYINGLPWKRKKNYRRILLQSS</sequence>
<dbReference type="EMBL" id="BMAU01021136">
    <property type="protein sequence ID" value="GFX91774.1"/>
    <property type="molecule type" value="Genomic_DNA"/>
</dbReference>
<comment type="caution">
    <text evidence="1">The sequence shown here is derived from an EMBL/GenBank/DDBJ whole genome shotgun (WGS) entry which is preliminary data.</text>
</comment>
<evidence type="ECO:0000313" key="1">
    <source>
        <dbReference type="EMBL" id="GFX91774.1"/>
    </source>
</evidence>